<gene>
    <name evidence="1" type="ORF">BJY01DRAFT_245376</name>
</gene>
<evidence type="ECO:0000313" key="2">
    <source>
        <dbReference type="Proteomes" id="UP001610446"/>
    </source>
</evidence>
<dbReference type="EMBL" id="JBFXLU010000035">
    <property type="protein sequence ID" value="KAL2850681.1"/>
    <property type="molecule type" value="Genomic_DNA"/>
</dbReference>
<keyword evidence="2" id="KW-1185">Reference proteome</keyword>
<protein>
    <recommendedName>
        <fullName evidence="3">Cyanovirin-N domain-containing protein</fullName>
    </recommendedName>
</protein>
<evidence type="ECO:0008006" key="3">
    <source>
        <dbReference type="Google" id="ProtNLM"/>
    </source>
</evidence>
<dbReference type="Proteomes" id="UP001610446">
    <property type="component" value="Unassembled WGS sequence"/>
</dbReference>
<accession>A0ABR4KEI9</accession>
<sequence length="146" mass="16282">MYHTALLVAKTQEKSGVYTVRRIENGGCPIISPFSQMKSQLAIELTVEELQISGWVNSQTLETLIELQIYGTNLGTFHGIASNKLQIDLDLHFLTGNVTLELNAFDEIWVHVDIVGGVNGLYLGKAKCKRSLHVQTLTRLVCEPWV</sequence>
<proteinExistence type="predicted"/>
<comment type="caution">
    <text evidence="1">The sequence shown here is derived from an EMBL/GenBank/DDBJ whole genome shotgun (WGS) entry which is preliminary data.</text>
</comment>
<evidence type="ECO:0000313" key="1">
    <source>
        <dbReference type="EMBL" id="KAL2850681.1"/>
    </source>
</evidence>
<organism evidence="1 2">
    <name type="scientific">Aspergillus pseudoustus</name>
    <dbReference type="NCBI Taxonomy" id="1810923"/>
    <lineage>
        <taxon>Eukaryota</taxon>
        <taxon>Fungi</taxon>
        <taxon>Dikarya</taxon>
        <taxon>Ascomycota</taxon>
        <taxon>Pezizomycotina</taxon>
        <taxon>Eurotiomycetes</taxon>
        <taxon>Eurotiomycetidae</taxon>
        <taxon>Eurotiales</taxon>
        <taxon>Aspergillaceae</taxon>
        <taxon>Aspergillus</taxon>
        <taxon>Aspergillus subgen. Nidulantes</taxon>
    </lineage>
</organism>
<reference evidence="1 2" key="1">
    <citation type="submission" date="2024-07" db="EMBL/GenBank/DDBJ databases">
        <title>Section-level genome sequencing and comparative genomics of Aspergillus sections Usti and Cavernicolus.</title>
        <authorList>
            <consortium name="Lawrence Berkeley National Laboratory"/>
            <person name="Nybo J.L."/>
            <person name="Vesth T.C."/>
            <person name="Theobald S."/>
            <person name="Frisvad J.C."/>
            <person name="Larsen T.O."/>
            <person name="Kjaerboelling I."/>
            <person name="Rothschild-Mancinelli K."/>
            <person name="Lyhne E.K."/>
            <person name="Kogle M.E."/>
            <person name="Barry K."/>
            <person name="Clum A."/>
            <person name="Na H."/>
            <person name="Ledsgaard L."/>
            <person name="Lin J."/>
            <person name="Lipzen A."/>
            <person name="Kuo A."/>
            <person name="Riley R."/>
            <person name="Mondo S."/>
            <person name="Labutti K."/>
            <person name="Haridas S."/>
            <person name="Pangalinan J."/>
            <person name="Salamov A.A."/>
            <person name="Simmons B.A."/>
            <person name="Magnuson J.K."/>
            <person name="Chen J."/>
            <person name="Drula E."/>
            <person name="Henrissat B."/>
            <person name="Wiebenga A."/>
            <person name="Lubbers R.J."/>
            <person name="Gomes A.C."/>
            <person name="Makela M.R."/>
            <person name="Stajich J."/>
            <person name="Grigoriev I.V."/>
            <person name="Mortensen U.H."/>
            <person name="De Vries R.P."/>
            <person name="Baker S.E."/>
            <person name="Andersen M.R."/>
        </authorList>
    </citation>
    <scope>NUCLEOTIDE SEQUENCE [LARGE SCALE GENOMIC DNA]</scope>
    <source>
        <strain evidence="1 2">CBS 123904</strain>
    </source>
</reference>
<name>A0ABR4KEI9_9EURO</name>